<accession>A0A1F7WSX6</accession>
<comment type="caution">
    <text evidence="2">The sequence shown here is derived from an EMBL/GenBank/DDBJ whole genome shotgun (WGS) entry which is preliminary data.</text>
</comment>
<dbReference type="Proteomes" id="UP000178735">
    <property type="component" value="Unassembled WGS sequence"/>
</dbReference>
<dbReference type="EMBL" id="MGFH01000091">
    <property type="protein sequence ID" value="OGM05892.1"/>
    <property type="molecule type" value="Genomic_DNA"/>
</dbReference>
<proteinExistence type="predicted"/>
<evidence type="ECO:0000313" key="3">
    <source>
        <dbReference type="Proteomes" id="UP000178735"/>
    </source>
</evidence>
<dbReference type="AlphaFoldDB" id="A0A1F7WSX6"/>
<dbReference type="InterPro" id="IPR001173">
    <property type="entry name" value="Glyco_trans_2-like"/>
</dbReference>
<dbReference type="CDD" id="cd00761">
    <property type="entry name" value="Glyco_tranf_GTA_type"/>
    <property type="match status" value="1"/>
</dbReference>
<gene>
    <name evidence="2" type="ORF">A2008_01740</name>
</gene>
<sequence>MKNLPLISVGIPTYNRPSGLRRVLECITGQDYENLQIIVADNCSDKEEVRQIVCEFIKKDKRIRYYRHARNMGPVYNFNFALQKSCGDYFMWAGDDDEWPEKNYISKCAGFLSDNAGHSLVCGVAKYYENEIYLRAGVKIELESVDPFQRVLEYYLCVEDNSTFYGLFNKSKIAGAFMKNILAGDWLFLAGAAFNGRIGLLSDISFKRKCGGATASFEKISKTLGISSANSRFPYFMIALNAFSDIVFNDAVYGKINLSARLFTALKISGLIFYKRAFMPWFTNQNPMLVNSAVYIKKILKSLFGKAGV</sequence>
<feature type="domain" description="Glycosyltransferase 2-like" evidence="1">
    <location>
        <begin position="8"/>
        <end position="139"/>
    </location>
</feature>
<evidence type="ECO:0000259" key="1">
    <source>
        <dbReference type="Pfam" id="PF00535"/>
    </source>
</evidence>
<name>A0A1F7WSX6_9BACT</name>
<dbReference type="PANTHER" id="PTHR43685">
    <property type="entry name" value="GLYCOSYLTRANSFERASE"/>
    <property type="match status" value="1"/>
</dbReference>
<dbReference type="Gene3D" id="3.90.550.10">
    <property type="entry name" value="Spore Coat Polysaccharide Biosynthesis Protein SpsA, Chain A"/>
    <property type="match status" value="1"/>
</dbReference>
<dbReference type="InterPro" id="IPR050834">
    <property type="entry name" value="Glycosyltransf_2"/>
</dbReference>
<organism evidence="2 3">
    <name type="scientific">Candidatus Wallbacteria bacterium GWC2_49_35</name>
    <dbReference type="NCBI Taxonomy" id="1817813"/>
    <lineage>
        <taxon>Bacteria</taxon>
        <taxon>Candidatus Walliibacteriota</taxon>
    </lineage>
</organism>
<dbReference type="PANTHER" id="PTHR43685:SF2">
    <property type="entry name" value="GLYCOSYLTRANSFERASE 2-LIKE DOMAIN-CONTAINING PROTEIN"/>
    <property type="match status" value="1"/>
</dbReference>
<evidence type="ECO:0000313" key="2">
    <source>
        <dbReference type="EMBL" id="OGM05892.1"/>
    </source>
</evidence>
<protein>
    <recommendedName>
        <fullName evidence="1">Glycosyltransferase 2-like domain-containing protein</fullName>
    </recommendedName>
</protein>
<dbReference type="STRING" id="1817813.A2008_01740"/>
<reference evidence="2 3" key="1">
    <citation type="journal article" date="2016" name="Nat. Commun.">
        <title>Thousands of microbial genomes shed light on interconnected biogeochemical processes in an aquifer system.</title>
        <authorList>
            <person name="Anantharaman K."/>
            <person name="Brown C.T."/>
            <person name="Hug L.A."/>
            <person name="Sharon I."/>
            <person name="Castelle C.J."/>
            <person name="Probst A.J."/>
            <person name="Thomas B.C."/>
            <person name="Singh A."/>
            <person name="Wilkins M.J."/>
            <person name="Karaoz U."/>
            <person name="Brodie E.L."/>
            <person name="Williams K.H."/>
            <person name="Hubbard S.S."/>
            <person name="Banfield J.F."/>
        </authorList>
    </citation>
    <scope>NUCLEOTIDE SEQUENCE [LARGE SCALE GENOMIC DNA]</scope>
</reference>
<dbReference type="InterPro" id="IPR029044">
    <property type="entry name" value="Nucleotide-diphossugar_trans"/>
</dbReference>
<dbReference type="SUPFAM" id="SSF53448">
    <property type="entry name" value="Nucleotide-diphospho-sugar transferases"/>
    <property type="match status" value="1"/>
</dbReference>
<dbReference type="Pfam" id="PF00535">
    <property type="entry name" value="Glycos_transf_2"/>
    <property type="match status" value="1"/>
</dbReference>